<feature type="chain" id="PRO_5011116900" evidence="2">
    <location>
        <begin position="26"/>
        <end position="261"/>
    </location>
</feature>
<dbReference type="EMBL" id="FCNZ02000004">
    <property type="protein sequence ID" value="SAL26521.1"/>
    <property type="molecule type" value="Genomic_DNA"/>
</dbReference>
<dbReference type="InterPro" id="IPR033399">
    <property type="entry name" value="TP_0789-like"/>
</dbReference>
<dbReference type="AlphaFoldDB" id="A0A158G3T3"/>
<dbReference type="Gene3D" id="2.50.20.10">
    <property type="entry name" value="Lipoprotein localisation LolA/LolB/LppX"/>
    <property type="match status" value="1"/>
</dbReference>
<dbReference type="InterPro" id="IPR011220">
    <property type="entry name" value="UCP028205"/>
</dbReference>
<protein>
    <submittedName>
        <fullName evidence="4">Membrane protein</fullName>
    </submittedName>
</protein>
<reference evidence="4" key="1">
    <citation type="submission" date="2016-01" db="EMBL/GenBank/DDBJ databases">
        <authorList>
            <person name="Peeters Charlotte."/>
        </authorList>
    </citation>
    <scope>NUCLEOTIDE SEQUENCE</scope>
    <source>
        <strain evidence="4">LMG 22936</strain>
    </source>
</reference>
<keyword evidence="1 2" id="KW-0732">Signal</keyword>
<evidence type="ECO:0000313" key="4">
    <source>
        <dbReference type="EMBL" id="SAL26521.1"/>
    </source>
</evidence>
<accession>A0A158G3T3</accession>
<dbReference type="SUPFAM" id="SSF89392">
    <property type="entry name" value="Prokaryotic lipoproteins and lipoprotein localization factors"/>
    <property type="match status" value="1"/>
</dbReference>
<proteinExistence type="predicted"/>
<dbReference type="PIRSF" id="PIRSF028205">
    <property type="entry name" value="UCP028205"/>
    <property type="match status" value="1"/>
</dbReference>
<keyword evidence="5" id="KW-1185">Reference proteome</keyword>
<evidence type="ECO:0000256" key="2">
    <source>
        <dbReference type="SAM" id="SignalP"/>
    </source>
</evidence>
<dbReference type="RefSeq" id="WP_087629683.1">
    <property type="nucleotide sequence ID" value="NZ_FCNZ02000004.1"/>
</dbReference>
<dbReference type="InterPro" id="IPR029046">
    <property type="entry name" value="LolA/LolB/LppX"/>
</dbReference>
<sequence length="261" mass="29057">MLRTLSPVRFSAALAAFFLCATASAVPDAQNILAASDLIRNPGGTFSVTTRLAEYRDGAQVGTAGVSVLSRTAEDTGQYSTLVTFFDPARDAGKRMLKRGNDLWFYDPVSQSSIRISPQQRLLGGAANGDVVTVNFAKDYAATLAAEEDITDGDRTARHCYRLALAARNKDVTYDNIDMWVDTANNRPVKARYYAQSGRLLKTAFYRGYHKELGVERPVEIVIIDGLDPKWVTVMRFSDYKLRDAPESWFQRDYLARYQPG</sequence>
<evidence type="ECO:0000259" key="3">
    <source>
        <dbReference type="Pfam" id="PF17131"/>
    </source>
</evidence>
<evidence type="ECO:0000256" key="1">
    <source>
        <dbReference type="ARBA" id="ARBA00022729"/>
    </source>
</evidence>
<comment type="caution">
    <text evidence="4">The sequence shown here is derived from an EMBL/GenBank/DDBJ whole genome shotgun (WGS) entry which is preliminary data.</text>
</comment>
<dbReference type="Pfam" id="PF17131">
    <property type="entry name" value="LolA_like"/>
    <property type="match status" value="1"/>
</dbReference>
<name>A0A158G3T3_9BURK</name>
<evidence type="ECO:0000313" key="5">
    <source>
        <dbReference type="Proteomes" id="UP000054717"/>
    </source>
</evidence>
<organism evidence="4 5">
    <name type="scientific">Caballeronia telluris</name>
    <dbReference type="NCBI Taxonomy" id="326475"/>
    <lineage>
        <taxon>Bacteria</taxon>
        <taxon>Pseudomonadati</taxon>
        <taxon>Pseudomonadota</taxon>
        <taxon>Betaproteobacteria</taxon>
        <taxon>Burkholderiales</taxon>
        <taxon>Burkholderiaceae</taxon>
        <taxon>Caballeronia</taxon>
    </lineage>
</organism>
<feature type="signal peptide" evidence="2">
    <location>
        <begin position="1"/>
        <end position="25"/>
    </location>
</feature>
<dbReference type="STRING" id="326475.AWB66_01547"/>
<dbReference type="CDD" id="cd16329">
    <property type="entry name" value="LolA_like"/>
    <property type="match status" value="1"/>
</dbReference>
<dbReference type="Proteomes" id="UP000054717">
    <property type="component" value="Unassembled WGS sequence"/>
</dbReference>
<gene>
    <name evidence="4" type="ORF">AWB66_01547</name>
</gene>
<feature type="domain" description="Uncharacterized protein TP-0789" evidence="3">
    <location>
        <begin position="79"/>
        <end position="257"/>
    </location>
</feature>